<dbReference type="STRING" id="157838.AN964_09930"/>
<evidence type="ECO:0000313" key="5">
    <source>
        <dbReference type="Proteomes" id="UP000051888"/>
    </source>
</evidence>
<comment type="similarity">
    <text evidence="1">Belongs to the DedA family.</text>
</comment>
<evidence type="ECO:0000259" key="3">
    <source>
        <dbReference type="Pfam" id="PF09335"/>
    </source>
</evidence>
<organism evidence="4 5">
    <name type="scientific">Heyndrickxia shackletonii</name>
    <dbReference type="NCBI Taxonomy" id="157838"/>
    <lineage>
        <taxon>Bacteria</taxon>
        <taxon>Bacillati</taxon>
        <taxon>Bacillota</taxon>
        <taxon>Bacilli</taxon>
        <taxon>Bacillales</taxon>
        <taxon>Bacillaceae</taxon>
        <taxon>Heyndrickxia</taxon>
    </lineage>
</organism>
<evidence type="ECO:0000313" key="4">
    <source>
        <dbReference type="EMBL" id="KQL53788.1"/>
    </source>
</evidence>
<dbReference type="OrthoDB" id="9813426at2"/>
<proteinExistence type="inferred from homology"/>
<gene>
    <name evidence="4" type="ORF">AN964_09930</name>
</gene>
<dbReference type="EMBL" id="LJJC01000004">
    <property type="protein sequence ID" value="KQL53788.1"/>
    <property type="molecule type" value="Genomic_DNA"/>
</dbReference>
<protein>
    <recommendedName>
        <fullName evidence="3">VTT domain-containing protein</fullName>
    </recommendedName>
</protein>
<dbReference type="GO" id="GO:0005886">
    <property type="term" value="C:plasma membrane"/>
    <property type="evidence" value="ECO:0007669"/>
    <property type="project" value="TreeGrafter"/>
</dbReference>
<reference evidence="4 5" key="1">
    <citation type="submission" date="2015-09" db="EMBL/GenBank/DDBJ databases">
        <title>Genome sequencing project for genomic taxonomy and phylogenomics of Bacillus-like bacteria.</title>
        <authorList>
            <person name="Liu B."/>
            <person name="Wang J."/>
            <person name="Zhu Y."/>
            <person name="Liu G."/>
            <person name="Chen Q."/>
            <person name="Chen Z."/>
            <person name="Lan J."/>
            <person name="Che J."/>
            <person name="Ge C."/>
            <person name="Shi H."/>
            <person name="Pan Z."/>
            <person name="Liu X."/>
        </authorList>
    </citation>
    <scope>NUCLEOTIDE SEQUENCE [LARGE SCALE GENOMIC DNA]</scope>
    <source>
        <strain evidence="4 5">LMG 18435</strain>
    </source>
</reference>
<name>A0A0Q3WXB9_9BACI</name>
<keyword evidence="2" id="KW-0472">Membrane</keyword>
<feature type="transmembrane region" description="Helical" evidence="2">
    <location>
        <begin position="136"/>
        <end position="156"/>
    </location>
</feature>
<comment type="caution">
    <text evidence="4">The sequence shown here is derived from an EMBL/GenBank/DDBJ whole genome shotgun (WGS) entry which is preliminary data.</text>
</comment>
<dbReference type="PATRIC" id="fig|157838.3.peg.2182"/>
<keyword evidence="2" id="KW-0812">Transmembrane</keyword>
<feature type="domain" description="VTT" evidence="3">
    <location>
        <begin position="30"/>
        <end position="156"/>
    </location>
</feature>
<keyword evidence="2" id="KW-1133">Transmembrane helix</keyword>
<keyword evidence="5" id="KW-1185">Reference proteome</keyword>
<dbReference type="InterPro" id="IPR032816">
    <property type="entry name" value="VTT_dom"/>
</dbReference>
<dbReference type="PANTHER" id="PTHR42709:SF8">
    <property type="entry name" value="UNDECAPRENYL PHOSPHATE TRANSPORTER A"/>
    <property type="match status" value="1"/>
</dbReference>
<evidence type="ECO:0000256" key="2">
    <source>
        <dbReference type="SAM" id="Phobius"/>
    </source>
</evidence>
<accession>A0A0Q3WXB9</accession>
<dbReference type="InterPro" id="IPR051311">
    <property type="entry name" value="DedA_domain"/>
</dbReference>
<dbReference type="RefSeq" id="WP_055739523.1">
    <property type="nucleotide sequence ID" value="NZ_JAAIWL010000059.1"/>
</dbReference>
<sequence>MSHEWIVNALEHLGNLGFIGIALALMIEIIPSEIVLAYGGFLIANGEISFISATIAGILGGTMAQVFLYWLGYYGGRPFFEKFGKFLLIKKKHLDASEKWFRNYGTIVIFTARFIPIVRHAISIPAGIAKMKFSQFVLYTTTAMLPWTLLFLLLGIQLNNHWELISSVAGKYIRPIIVIAILSLSIYFIVHYVKNKKNNCRT</sequence>
<feature type="transmembrane region" description="Helical" evidence="2">
    <location>
        <begin position="176"/>
        <end position="193"/>
    </location>
</feature>
<dbReference type="Proteomes" id="UP000051888">
    <property type="component" value="Unassembled WGS sequence"/>
</dbReference>
<dbReference type="Pfam" id="PF09335">
    <property type="entry name" value="VTT_dom"/>
    <property type="match status" value="1"/>
</dbReference>
<dbReference type="AlphaFoldDB" id="A0A0Q3WXB9"/>
<feature type="transmembrane region" description="Helical" evidence="2">
    <location>
        <begin position="50"/>
        <end position="71"/>
    </location>
</feature>
<feature type="transmembrane region" description="Helical" evidence="2">
    <location>
        <begin position="16"/>
        <end position="38"/>
    </location>
</feature>
<dbReference type="PANTHER" id="PTHR42709">
    <property type="entry name" value="ALKALINE PHOSPHATASE LIKE PROTEIN"/>
    <property type="match status" value="1"/>
</dbReference>
<evidence type="ECO:0000256" key="1">
    <source>
        <dbReference type="ARBA" id="ARBA00010792"/>
    </source>
</evidence>